<accession>A0ABD1L5N8</accession>
<evidence type="ECO:0000313" key="1">
    <source>
        <dbReference type="EMBL" id="KAL2318832.1"/>
    </source>
</evidence>
<dbReference type="Proteomes" id="UP001603857">
    <property type="component" value="Unassembled WGS sequence"/>
</dbReference>
<reference evidence="1 2" key="1">
    <citation type="submission" date="2024-08" db="EMBL/GenBank/DDBJ databases">
        <title>Insights into the chromosomal genome structure of Flemingia macrophylla.</title>
        <authorList>
            <person name="Ding Y."/>
            <person name="Zhao Y."/>
            <person name="Bi W."/>
            <person name="Wu M."/>
            <person name="Zhao G."/>
            <person name="Gong Y."/>
            <person name="Li W."/>
            <person name="Zhang P."/>
        </authorList>
    </citation>
    <scope>NUCLEOTIDE SEQUENCE [LARGE SCALE GENOMIC DNA]</scope>
    <source>
        <strain evidence="1">DYQJB</strain>
        <tissue evidence="1">Leaf</tissue>
    </source>
</reference>
<organism evidence="1 2">
    <name type="scientific">Flemingia macrophylla</name>
    <dbReference type="NCBI Taxonomy" id="520843"/>
    <lineage>
        <taxon>Eukaryota</taxon>
        <taxon>Viridiplantae</taxon>
        <taxon>Streptophyta</taxon>
        <taxon>Embryophyta</taxon>
        <taxon>Tracheophyta</taxon>
        <taxon>Spermatophyta</taxon>
        <taxon>Magnoliopsida</taxon>
        <taxon>eudicotyledons</taxon>
        <taxon>Gunneridae</taxon>
        <taxon>Pentapetalae</taxon>
        <taxon>rosids</taxon>
        <taxon>fabids</taxon>
        <taxon>Fabales</taxon>
        <taxon>Fabaceae</taxon>
        <taxon>Papilionoideae</taxon>
        <taxon>50 kb inversion clade</taxon>
        <taxon>NPAAA clade</taxon>
        <taxon>indigoferoid/millettioid clade</taxon>
        <taxon>Phaseoleae</taxon>
        <taxon>Flemingia</taxon>
    </lineage>
</organism>
<dbReference type="AlphaFoldDB" id="A0ABD1L5N8"/>
<name>A0ABD1L5N8_9FABA</name>
<proteinExistence type="predicted"/>
<keyword evidence="2" id="KW-1185">Reference proteome</keyword>
<protein>
    <submittedName>
        <fullName evidence="1">Uncharacterized protein</fullName>
    </submittedName>
</protein>
<sequence>MSLFQTDFLRDSTAVITQVAACDDAVLAFRKVSGLGVLTDLLNLSTASFIRTKENALSALLNLVRYDGKDAVADVSYSGSSKGRSKAVKLLRLLLR</sequence>
<evidence type="ECO:0000313" key="2">
    <source>
        <dbReference type="Proteomes" id="UP001603857"/>
    </source>
</evidence>
<gene>
    <name evidence="1" type="ORF">Fmac_032708</name>
</gene>
<comment type="caution">
    <text evidence="1">The sequence shown here is derived from an EMBL/GenBank/DDBJ whole genome shotgun (WGS) entry which is preliminary data.</text>
</comment>
<dbReference type="EMBL" id="JBGMDY010000011">
    <property type="protein sequence ID" value="KAL2318832.1"/>
    <property type="molecule type" value="Genomic_DNA"/>
</dbReference>